<dbReference type="SUPFAM" id="SSF52540">
    <property type="entry name" value="P-loop containing nucleoside triphosphate hydrolases"/>
    <property type="match status" value="2"/>
</dbReference>
<evidence type="ECO:0000256" key="9">
    <source>
        <dbReference type="ARBA" id="ARBA00023136"/>
    </source>
</evidence>
<organism evidence="12 13">
    <name type="scientific">Sphaerisporangium album</name>
    <dbReference type="NCBI Taxonomy" id="509200"/>
    <lineage>
        <taxon>Bacteria</taxon>
        <taxon>Bacillati</taxon>
        <taxon>Actinomycetota</taxon>
        <taxon>Actinomycetes</taxon>
        <taxon>Streptosporangiales</taxon>
        <taxon>Streptosporangiaceae</taxon>
        <taxon>Sphaerisporangium</taxon>
    </lineage>
</organism>
<dbReference type="InterPro" id="IPR003593">
    <property type="entry name" value="AAA+_ATPase"/>
</dbReference>
<keyword evidence="13" id="KW-1185">Reference proteome</keyword>
<evidence type="ECO:0000313" key="13">
    <source>
        <dbReference type="Proteomes" id="UP000253094"/>
    </source>
</evidence>
<keyword evidence="9" id="KW-0472">Membrane</keyword>
<dbReference type="InterPro" id="IPR017871">
    <property type="entry name" value="ABC_transporter-like_CS"/>
</dbReference>
<dbReference type="AlphaFoldDB" id="A0A367F7E7"/>
<sequence length="522" mass="55916">MVASSTPQPLLRMEGITKSYGSVQVLHGVDLSVGRGEVLGLLGENGAGKSTLLNILNGVIPRDTGSIVIDGAPVEFTGPKQAQEAGLAFIHQELSVLPYLSVAENVFLNRLPRRRGAPWLVDWAACHRQAGEILERLSLKIDPRTLVGRLGTAEQELVEIAKALSMNARIITMDEPTASLTESEIERLFTLMRALKADGVSVLYVSHRLDEVGEICDRATILRDGKIVTTVDAKTTDSHALATMMVGRELSELFPKTEHERGRETLRVSNLSNAKLNDVSFTAHAGEILGIAGLVGSGRTELARAVFGADPIGSGEVFVNGEAVTVDSPGTAIRHGIGLVPEDRKLQGAVLPMTNAHNITLARLAKVSRWGQLDRGAERQAAKRLIQDLRVHPSRIEQETGRLSGGNQQKVVLAKWLFAGSDILIVDEPTRGVDVGARAAIHGLLDDLAGQGATIIMISSDLPEVMGMSDRILVMHEGRIAGELAREDFSEEAIVMYASGLRPAASPSPVSGRKPTKEGSKA</sequence>
<feature type="domain" description="ABC transporter" evidence="11">
    <location>
        <begin position="260"/>
        <end position="502"/>
    </location>
</feature>
<dbReference type="CDD" id="cd03215">
    <property type="entry name" value="ABC_Carb_Monos_II"/>
    <property type="match status" value="1"/>
</dbReference>
<dbReference type="CDD" id="cd03216">
    <property type="entry name" value="ABC_Carb_Monos_I"/>
    <property type="match status" value="1"/>
</dbReference>
<evidence type="ECO:0000313" key="12">
    <source>
        <dbReference type="EMBL" id="RCG25849.1"/>
    </source>
</evidence>
<proteinExistence type="predicted"/>
<evidence type="ECO:0000256" key="5">
    <source>
        <dbReference type="ARBA" id="ARBA00022737"/>
    </source>
</evidence>
<protein>
    <submittedName>
        <fullName evidence="12">Sugar ABC transporter ATP-binding protein</fullName>
    </submittedName>
</protein>
<dbReference type="Pfam" id="PF00005">
    <property type="entry name" value="ABC_tran"/>
    <property type="match status" value="2"/>
</dbReference>
<keyword evidence="5" id="KW-0677">Repeat</keyword>
<dbReference type="Gene3D" id="3.40.50.300">
    <property type="entry name" value="P-loop containing nucleotide triphosphate hydrolases"/>
    <property type="match status" value="2"/>
</dbReference>
<dbReference type="PROSITE" id="PS50893">
    <property type="entry name" value="ABC_TRANSPORTER_2"/>
    <property type="match status" value="2"/>
</dbReference>
<keyword evidence="8" id="KW-1278">Translocase</keyword>
<feature type="domain" description="ABC transporter" evidence="11">
    <location>
        <begin position="11"/>
        <end position="249"/>
    </location>
</feature>
<dbReference type="FunFam" id="3.40.50.300:FF:000127">
    <property type="entry name" value="Ribose import ATP-binding protein RbsA"/>
    <property type="match status" value="1"/>
</dbReference>
<evidence type="ECO:0000259" key="11">
    <source>
        <dbReference type="PROSITE" id="PS50893"/>
    </source>
</evidence>
<dbReference type="InterPro" id="IPR027417">
    <property type="entry name" value="P-loop_NTPase"/>
</dbReference>
<gene>
    <name evidence="12" type="ORF">DQ384_30465</name>
</gene>
<dbReference type="PROSITE" id="PS00211">
    <property type="entry name" value="ABC_TRANSPORTER_1"/>
    <property type="match status" value="1"/>
</dbReference>
<evidence type="ECO:0000256" key="2">
    <source>
        <dbReference type="ARBA" id="ARBA00022448"/>
    </source>
</evidence>
<evidence type="ECO:0000256" key="1">
    <source>
        <dbReference type="ARBA" id="ARBA00004202"/>
    </source>
</evidence>
<dbReference type="RefSeq" id="WP_114032337.1">
    <property type="nucleotide sequence ID" value="NZ_QOIL01000021.1"/>
</dbReference>
<dbReference type="GO" id="GO:0016887">
    <property type="term" value="F:ATP hydrolysis activity"/>
    <property type="evidence" value="ECO:0007669"/>
    <property type="project" value="InterPro"/>
</dbReference>
<evidence type="ECO:0000256" key="10">
    <source>
        <dbReference type="SAM" id="MobiDB-lite"/>
    </source>
</evidence>
<evidence type="ECO:0000256" key="4">
    <source>
        <dbReference type="ARBA" id="ARBA00022597"/>
    </source>
</evidence>
<dbReference type="InterPro" id="IPR003439">
    <property type="entry name" value="ABC_transporter-like_ATP-bd"/>
</dbReference>
<dbReference type="GO" id="GO:0005886">
    <property type="term" value="C:plasma membrane"/>
    <property type="evidence" value="ECO:0007669"/>
    <property type="project" value="UniProtKB-SubCell"/>
</dbReference>
<feature type="region of interest" description="Disordered" evidence="10">
    <location>
        <begin position="503"/>
        <end position="522"/>
    </location>
</feature>
<keyword evidence="6" id="KW-0547">Nucleotide-binding</keyword>
<evidence type="ECO:0000256" key="7">
    <source>
        <dbReference type="ARBA" id="ARBA00022840"/>
    </source>
</evidence>
<evidence type="ECO:0000256" key="3">
    <source>
        <dbReference type="ARBA" id="ARBA00022475"/>
    </source>
</evidence>
<dbReference type="EMBL" id="QOIL01000021">
    <property type="protein sequence ID" value="RCG25849.1"/>
    <property type="molecule type" value="Genomic_DNA"/>
</dbReference>
<comment type="subcellular location">
    <subcellularLocation>
        <location evidence="1">Cell membrane</location>
        <topology evidence="1">Peripheral membrane protein</topology>
    </subcellularLocation>
</comment>
<keyword evidence="3" id="KW-1003">Cell membrane</keyword>
<evidence type="ECO:0000256" key="8">
    <source>
        <dbReference type="ARBA" id="ARBA00022967"/>
    </source>
</evidence>
<dbReference type="GO" id="GO:0005524">
    <property type="term" value="F:ATP binding"/>
    <property type="evidence" value="ECO:0007669"/>
    <property type="project" value="UniProtKB-KW"/>
</dbReference>
<dbReference type="InterPro" id="IPR050107">
    <property type="entry name" value="ABC_carbohydrate_import_ATPase"/>
</dbReference>
<accession>A0A367F7E7</accession>
<keyword evidence="2" id="KW-0813">Transport</keyword>
<evidence type="ECO:0000256" key="6">
    <source>
        <dbReference type="ARBA" id="ARBA00022741"/>
    </source>
</evidence>
<keyword evidence="4" id="KW-0762">Sugar transport</keyword>
<dbReference type="Proteomes" id="UP000253094">
    <property type="component" value="Unassembled WGS sequence"/>
</dbReference>
<name>A0A367F7E7_9ACTN</name>
<dbReference type="SMART" id="SM00382">
    <property type="entry name" value="AAA"/>
    <property type="match status" value="2"/>
</dbReference>
<keyword evidence="7 12" id="KW-0067">ATP-binding</keyword>
<dbReference type="OrthoDB" id="39350at2"/>
<dbReference type="PANTHER" id="PTHR43790:SF3">
    <property type="entry name" value="D-ALLOSE IMPORT ATP-BINDING PROTEIN ALSA-RELATED"/>
    <property type="match status" value="1"/>
</dbReference>
<comment type="caution">
    <text evidence="12">The sequence shown here is derived from an EMBL/GenBank/DDBJ whole genome shotgun (WGS) entry which is preliminary data.</text>
</comment>
<reference evidence="12 13" key="1">
    <citation type="submission" date="2018-06" db="EMBL/GenBank/DDBJ databases">
        <title>Sphaerisporangium craniellae sp. nov., isolated from a marine sponge in the South China Sea.</title>
        <authorList>
            <person name="Li L."/>
        </authorList>
    </citation>
    <scope>NUCLEOTIDE SEQUENCE [LARGE SCALE GENOMIC DNA]</scope>
    <source>
        <strain evidence="12 13">CCTCC AA 208026</strain>
    </source>
</reference>
<dbReference type="PANTHER" id="PTHR43790">
    <property type="entry name" value="CARBOHYDRATE TRANSPORT ATP-BINDING PROTEIN MG119-RELATED"/>
    <property type="match status" value="1"/>
</dbReference>